<dbReference type="Proteomes" id="UP000502004">
    <property type="component" value="Chromosome"/>
</dbReference>
<dbReference type="KEGG" id="aii:E4K63_03490"/>
<gene>
    <name evidence="1" type="ORF">E4K63_03490</name>
</gene>
<keyword evidence="2" id="KW-1185">Reference proteome</keyword>
<sequence>MALQNGHTSAVTAYINAINNISGINIAKKIKLLAAKDKDMFPGLYMALENGHADTVAVYLKINDYDNSYANYIMKEYKGSRKNFKNQLLNWAQSYKPEEEKNKRNYKLLVTLLSFNRNFISKNPTKSMLYLNAINHWN</sequence>
<reference evidence="1 2" key="1">
    <citation type="submission" date="2019-03" db="EMBL/GenBank/DDBJ databases">
        <title>Complete Genome Sequence of Allofrancisella inopinata Strain SYSU YG23 Isolated from Water-Cooling Systems in China.</title>
        <authorList>
            <person name="Ohrman C."/>
            <person name="Uneklint I."/>
            <person name="Sjodin A."/>
        </authorList>
    </citation>
    <scope>NUCLEOTIDE SEQUENCE [LARGE SCALE GENOMIC DNA]</scope>
    <source>
        <strain evidence="1 2">SYSU YG23</strain>
    </source>
</reference>
<dbReference type="RefSeq" id="WP_133940613.1">
    <property type="nucleotide sequence ID" value="NZ_CP038241.1"/>
</dbReference>
<accession>A0AAE7CQI9</accession>
<organism evidence="1 2">
    <name type="scientific">Allofrancisella inopinata</name>
    <dbReference type="NCBI Taxonomy" id="1085647"/>
    <lineage>
        <taxon>Bacteria</taxon>
        <taxon>Pseudomonadati</taxon>
        <taxon>Pseudomonadota</taxon>
        <taxon>Gammaproteobacteria</taxon>
        <taxon>Thiotrichales</taxon>
        <taxon>Francisellaceae</taxon>
        <taxon>Allofrancisella</taxon>
    </lineage>
</organism>
<dbReference type="EMBL" id="CP038241">
    <property type="protein sequence ID" value="QIV95940.1"/>
    <property type="molecule type" value="Genomic_DNA"/>
</dbReference>
<dbReference type="AlphaFoldDB" id="A0AAE7CQI9"/>
<protein>
    <submittedName>
        <fullName evidence="1">Uncharacterized protein</fullName>
    </submittedName>
</protein>
<name>A0AAE7CQI9_9GAMM</name>
<proteinExistence type="predicted"/>
<evidence type="ECO:0000313" key="1">
    <source>
        <dbReference type="EMBL" id="QIV95940.1"/>
    </source>
</evidence>
<evidence type="ECO:0000313" key="2">
    <source>
        <dbReference type="Proteomes" id="UP000502004"/>
    </source>
</evidence>